<dbReference type="PANTHER" id="PTHR37314">
    <property type="entry name" value="SLR0142 PROTEIN"/>
    <property type="match status" value="1"/>
</dbReference>
<evidence type="ECO:0000256" key="1">
    <source>
        <dbReference type="SAM" id="Phobius"/>
    </source>
</evidence>
<feature type="transmembrane region" description="Helical" evidence="1">
    <location>
        <begin position="85"/>
        <end position="106"/>
    </location>
</feature>
<keyword evidence="1" id="KW-0472">Membrane</keyword>
<evidence type="ECO:0000313" key="2">
    <source>
        <dbReference type="EMBL" id="RXN86623.1"/>
    </source>
</evidence>
<dbReference type="PANTHER" id="PTHR37314:SF5">
    <property type="entry name" value="SLR0142 PROTEIN"/>
    <property type="match status" value="1"/>
</dbReference>
<dbReference type="OrthoDB" id="5125627at2"/>
<comment type="caution">
    <text evidence="2">The sequence shown here is derived from an EMBL/GenBank/DDBJ whole genome shotgun (WGS) entry which is preliminary data.</text>
</comment>
<dbReference type="InterPro" id="IPR010699">
    <property type="entry name" value="DUF1275"/>
</dbReference>
<sequence>MGTPAGRVARLLAFNGGYVDTAGFLTLHGLFTAHVTGNFVTLGAALAQGSGGAIGKLLALPVFCAMVIAMRLLGGWLARRDAPVMRILLMLQTVMLAAGGAIAMYWGPFAGDPDAGPAILTGMVLVAAMAIQNAAHRAHLGSEPPSTLMTGTTTQVMLDLADLFRGLAAAERKSTVDRLARMTPVLLGFALGCAIAALLFVAVGMWCFVLPPLATLLAVCAHREPPGAPVP</sequence>
<keyword evidence="1" id="KW-0812">Transmembrane</keyword>
<dbReference type="Pfam" id="PF06912">
    <property type="entry name" value="DUF1275"/>
    <property type="match status" value="1"/>
</dbReference>
<feature type="transmembrane region" description="Helical" evidence="1">
    <location>
        <begin position="185"/>
        <end position="206"/>
    </location>
</feature>
<feature type="transmembrane region" description="Helical" evidence="1">
    <location>
        <begin position="118"/>
        <end position="135"/>
    </location>
</feature>
<feature type="transmembrane region" description="Helical" evidence="1">
    <location>
        <begin position="12"/>
        <end position="33"/>
    </location>
</feature>
<dbReference type="Proteomes" id="UP000290849">
    <property type="component" value="Unassembled WGS sequence"/>
</dbReference>
<proteinExistence type="predicted"/>
<keyword evidence="3" id="KW-1185">Reference proteome</keyword>
<evidence type="ECO:0008006" key="4">
    <source>
        <dbReference type="Google" id="ProtNLM"/>
    </source>
</evidence>
<evidence type="ECO:0000313" key="3">
    <source>
        <dbReference type="Proteomes" id="UP000290849"/>
    </source>
</evidence>
<feature type="transmembrane region" description="Helical" evidence="1">
    <location>
        <begin position="53"/>
        <end position="73"/>
    </location>
</feature>
<organism evidence="2 3">
    <name type="scientific">Achromobacter aloeverae</name>
    <dbReference type="NCBI Taxonomy" id="1750518"/>
    <lineage>
        <taxon>Bacteria</taxon>
        <taxon>Pseudomonadati</taxon>
        <taxon>Pseudomonadota</taxon>
        <taxon>Betaproteobacteria</taxon>
        <taxon>Burkholderiales</taxon>
        <taxon>Alcaligenaceae</taxon>
        <taxon>Achromobacter</taxon>
    </lineage>
</organism>
<gene>
    <name evidence="2" type="ORF">C7R54_16940</name>
</gene>
<keyword evidence="1" id="KW-1133">Transmembrane helix</keyword>
<reference evidence="2 3" key="1">
    <citation type="journal article" date="2017" name="Int. J. Syst. Evol. Microbiol.">
        <title>Achromobacter aloeverae sp. nov., isolated from the root of Aloe vera (L.) Burm.f.</title>
        <authorList>
            <person name="Kuncharoen N."/>
            <person name="Muramatsu Y."/>
            <person name="Shibata C."/>
            <person name="Kamakura Y."/>
            <person name="Nakagawa Y."/>
            <person name="Tanasupawat S."/>
        </authorList>
    </citation>
    <scope>NUCLEOTIDE SEQUENCE [LARGE SCALE GENOMIC DNA]</scope>
    <source>
        <strain evidence="2 3">AVA-1</strain>
    </source>
</reference>
<accession>A0A4Q1HJ92</accession>
<dbReference type="EMBL" id="PYAL01000005">
    <property type="protein sequence ID" value="RXN86623.1"/>
    <property type="molecule type" value="Genomic_DNA"/>
</dbReference>
<name>A0A4Q1HJ92_9BURK</name>
<dbReference type="AlphaFoldDB" id="A0A4Q1HJ92"/>
<protein>
    <recommendedName>
        <fullName evidence="4">DUF1275 domain-containing protein</fullName>
    </recommendedName>
</protein>
<dbReference type="RefSeq" id="WP_129151644.1">
    <property type="nucleotide sequence ID" value="NZ_JBHSDO010000020.1"/>
</dbReference>